<feature type="domain" description="DNA mismatch repair proteins mutS family" evidence="8">
    <location>
        <begin position="872"/>
        <end position="888"/>
    </location>
</feature>
<keyword evidence="4" id="KW-0067">ATP-binding</keyword>
<evidence type="ECO:0000256" key="5">
    <source>
        <dbReference type="ARBA" id="ARBA00023125"/>
    </source>
</evidence>
<dbReference type="Pfam" id="PF05188">
    <property type="entry name" value="MutS_II"/>
    <property type="match status" value="1"/>
</dbReference>
<feature type="compositionally biased region" description="Low complexity" evidence="7">
    <location>
        <begin position="563"/>
        <end position="573"/>
    </location>
</feature>
<dbReference type="RefSeq" id="XP_069204943.1">
    <property type="nucleotide sequence ID" value="XM_069357006.1"/>
</dbReference>
<evidence type="ECO:0000256" key="2">
    <source>
        <dbReference type="ARBA" id="ARBA00022741"/>
    </source>
</evidence>
<dbReference type="InterPro" id="IPR045076">
    <property type="entry name" value="MutS"/>
</dbReference>
<dbReference type="PIRSF" id="PIRSF037677">
    <property type="entry name" value="DNA_mis_repair_Msh6"/>
    <property type="match status" value="1"/>
</dbReference>
<protein>
    <recommendedName>
        <fullName evidence="8">DNA mismatch repair proteins mutS family domain-containing protein</fullName>
    </recommendedName>
</protein>
<dbReference type="InterPro" id="IPR007860">
    <property type="entry name" value="DNA_mmatch_repair_MutS_con_dom"/>
</dbReference>
<feature type="region of interest" description="Disordered" evidence="7">
    <location>
        <begin position="552"/>
        <end position="588"/>
    </location>
</feature>
<dbReference type="PANTHER" id="PTHR11361">
    <property type="entry name" value="DNA MISMATCH REPAIR PROTEIN MUTS FAMILY MEMBER"/>
    <property type="match status" value="1"/>
</dbReference>
<accession>A0ABR3PRB6</accession>
<evidence type="ECO:0000313" key="9">
    <source>
        <dbReference type="EMBL" id="KAL1404999.1"/>
    </source>
</evidence>
<keyword evidence="10" id="KW-1185">Reference proteome</keyword>
<dbReference type="PROSITE" id="PS00486">
    <property type="entry name" value="DNA_MISMATCH_REPAIR_2"/>
    <property type="match status" value="1"/>
</dbReference>
<evidence type="ECO:0000313" key="10">
    <source>
        <dbReference type="Proteomes" id="UP001565368"/>
    </source>
</evidence>
<evidence type="ECO:0000259" key="8">
    <source>
        <dbReference type="PROSITE" id="PS00486"/>
    </source>
</evidence>
<dbReference type="InterPro" id="IPR027417">
    <property type="entry name" value="P-loop_NTPase"/>
</dbReference>
<dbReference type="InterPro" id="IPR007695">
    <property type="entry name" value="DNA_mismatch_repair_MutS-lik_N"/>
</dbReference>
<dbReference type="SUPFAM" id="SSF55271">
    <property type="entry name" value="DNA repair protein MutS, domain I"/>
    <property type="match status" value="1"/>
</dbReference>
<dbReference type="Pfam" id="PF01624">
    <property type="entry name" value="MutS_I"/>
    <property type="match status" value="1"/>
</dbReference>
<dbReference type="InterPro" id="IPR007696">
    <property type="entry name" value="DNA_mismatch_repair_MutS_core"/>
</dbReference>
<dbReference type="Proteomes" id="UP001565368">
    <property type="component" value="Unassembled WGS sequence"/>
</dbReference>
<feature type="region of interest" description="Disordered" evidence="7">
    <location>
        <begin position="1"/>
        <end position="52"/>
    </location>
</feature>
<keyword evidence="6" id="KW-0234">DNA repair</keyword>
<sequence>MLADLPTSKLDDEGNTVGPLEAFIDTRPSRTKKDKSKEPPEPAEPSPSGQSTYQYDEAEFLAAVEAGTVPDTRLARVVWTNWKRFPDCILLTQVGQFYESYFEPAVQLSRVLGIKLTSKTYKDRRSFPFAGFPTHQRDKYLKLLVQDLGYTVVLVEEDKDPRALPSKVDKDIPRKVARIVTPGTLVDESWLGGNESRYLLAITMDQSSAVDGEDTASAGADTDADADPNSLIPLHLAYADVSTGDFFIKETTVAQIEDELTRIAPREVVLDARLREVWLSSAKSGSSAVNSLMSLLRVLGVHVSFASPTREEQSPAPSITNLEREVIAILRHHLQYALRDSMPAMPENADEFNRESSSAQMQIDAATLHALEIRHALRPGGLVATGTSTAPMGLSASPLSVRGTLLSVISRTVTDSGHRLLKRTLSAPSTSLPLINSRLSLVAAFVEREPLRTDLRDALRSMGDIMRIIQRFRANRGDASDVWDVALWIRSVQSLVGRVQLAVDLEPKSRKKRKDGGQVEGRDRLIELIDDLAPLTELATTIEKAIDQTCIPSAQMPDDGSDDASSAAENGGDTPPKPSRSRFSREEEVRKREEEMRALWWIRPKFSPELDDLHRRLTRYSAAHQKMELEMSETYNAPTLMLVRNIVHGFVVNVRKKTEYGLLERSGLVHTVGETRSGGKKYAYTEWSKLGHKIDKARQELEMEKARALAQLRALVVEQASAIQHNAELVDEIDLTAGFAQAAVDLNYKRPVLHEGTSIAITNGRHPSVEAGLRASARMFTPNSTIMNSTSHMHIITGPNQGGKSTLLRQTAVIAILAQAGSFVPADHAEIGVVDRVFSRIGARDDLFRDRSTFMLEMVETAAILKQATPRSLILMDEIGRGTTLDAGMSIAYATLDYILQHIGCRTLFATHYHELATMLGAPAASPTSTHVDTSEAEADGRVRDGVRFFCTDVDEMDGAFSYSYRLRPGVNYDSHAIKAAQLAGMPASFLATAEATLATLGQLQHKQHPAQ</sequence>
<keyword evidence="3" id="KW-0227">DNA damage</keyword>
<evidence type="ECO:0000256" key="3">
    <source>
        <dbReference type="ARBA" id="ARBA00022763"/>
    </source>
</evidence>
<dbReference type="SUPFAM" id="SSF53150">
    <property type="entry name" value="DNA repair protein MutS, domain II"/>
    <property type="match status" value="1"/>
</dbReference>
<comment type="similarity">
    <text evidence="1">Belongs to the DNA mismatch repair MutS family.</text>
</comment>
<dbReference type="InterPro" id="IPR036678">
    <property type="entry name" value="MutS_con_dom_sf"/>
</dbReference>
<dbReference type="Gene3D" id="3.30.420.110">
    <property type="entry name" value="MutS, connector domain"/>
    <property type="match status" value="1"/>
</dbReference>
<organism evidence="9 10">
    <name type="scientific">Vanrija albida</name>
    <dbReference type="NCBI Taxonomy" id="181172"/>
    <lineage>
        <taxon>Eukaryota</taxon>
        <taxon>Fungi</taxon>
        <taxon>Dikarya</taxon>
        <taxon>Basidiomycota</taxon>
        <taxon>Agaricomycotina</taxon>
        <taxon>Tremellomycetes</taxon>
        <taxon>Trichosporonales</taxon>
        <taxon>Trichosporonaceae</taxon>
        <taxon>Vanrija</taxon>
    </lineage>
</organism>
<proteinExistence type="inferred from homology"/>
<dbReference type="InterPro" id="IPR000432">
    <property type="entry name" value="DNA_mismatch_repair_MutS_C"/>
</dbReference>
<dbReference type="PANTHER" id="PTHR11361:SF34">
    <property type="entry name" value="DNA MISMATCH REPAIR PROTEIN MSH1, MITOCHONDRIAL"/>
    <property type="match status" value="1"/>
</dbReference>
<reference evidence="9 10" key="1">
    <citation type="submission" date="2023-08" db="EMBL/GenBank/DDBJ databases">
        <title>Annotated Genome Sequence of Vanrija albida AlHP1.</title>
        <authorList>
            <person name="Herzog R."/>
        </authorList>
    </citation>
    <scope>NUCLEOTIDE SEQUENCE [LARGE SCALE GENOMIC DNA]</scope>
    <source>
        <strain evidence="9 10">AlHP1</strain>
    </source>
</reference>
<dbReference type="InterPro" id="IPR016151">
    <property type="entry name" value="DNA_mismatch_repair_MutS_N"/>
</dbReference>
<dbReference type="Pfam" id="PF00488">
    <property type="entry name" value="MutS_V"/>
    <property type="match status" value="1"/>
</dbReference>
<keyword evidence="5" id="KW-0238">DNA-binding</keyword>
<dbReference type="SUPFAM" id="SSF52540">
    <property type="entry name" value="P-loop containing nucleoside triphosphate hydrolases"/>
    <property type="match status" value="1"/>
</dbReference>
<dbReference type="InterPro" id="IPR036187">
    <property type="entry name" value="DNA_mismatch_repair_MutS_sf"/>
</dbReference>
<dbReference type="InterPro" id="IPR017261">
    <property type="entry name" value="DNA_mismatch_repair_MutS/MSH"/>
</dbReference>
<dbReference type="SMART" id="SM00533">
    <property type="entry name" value="MUTSd"/>
    <property type="match status" value="1"/>
</dbReference>
<dbReference type="Gene3D" id="1.10.1420.10">
    <property type="match status" value="2"/>
</dbReference>
<dbReference type="SMART" id="SM00534">
    <property type="entry name" value="MUTSac"/>
    <property type="match status" value="1"/>
</dbReference>
<evidence type="ECO:0000256" key="6">
    <source>
        <dbReference type="ARBA" id="ARBA00023204"/>
    </source>
</evidence>
<comment type="caution">
    <text evidence="9">The sequence shown here is derived from an EMBL/GenBank/DDBJ whole genome shotgun (WGS) entry which is preliminary data.</text>
</comment>
<keyword evidence="2" id="KW-0547">Nucleotide-binding</keyword>
<name>A0ABR3PRB6_9TREE</name>
<evidence type="ECO:0000256" key="1">
    <source>
        <dbReference type="ARBA" id="ARBA00006271"/>
    </source>
</evidence>
<dbReference type="GeneID" id="95989660"/>
<dbReference type="Gene3D" id="3.40.1170.10">
    <property type="entry name" value="DNA repair protein MutS, domain I"/>
    <property type="match status" value="1"/>
</dbReference>
<dbReference type="Pfam" id="PF05192">
    <property type="entry name" value="MutS_III"/>
    <property type="match status" value="1"/>
</dbReference>
<dbReference type="EMBL" id="JBBXJM010000007">
    <property type="protein sequence ID" value="KAL1404999.1"/>
    <property type="molecule type" value="Genomic_DNA"/>
</dbReference>
<gene>
    <name evidence="9" type="ORF">Q8F55_008617</name>
</gene>
<evidence type="ECO:0000256" key="4">
    <source>
        <dbReference type="ARBA" id="ARBA00022840"/>
    </source>
</evidence>
<dbReference type="SUPFAM" id="SSF48334">
    <property type="entry name" value="DNA repair protein MutS, domain III"/>
    <property type="match status" value="1"/>
</dbReference>
<dbReference type="Gene3D" id="3.40.50.300">
    <property type="entry name" value="P-loop containing nucleotide triphosphate hydrolases"/>
    <property type="match status" value="1"/>
</dbReference>
<evidence type="ECO:0000256" key="7">
    <source>
        <dbReference type="SAM" id="MobiDB-lite"/>
    </source>
</evidence>